<gene>
    <name evidence="9" type="ORF">ACFPRA_08320</name>
</gene>
<keyword evidence="3" id="KW-0997">Cell inner membrane</keyword>
<keyword evidence="6 7" id="KW-0472">Membrane</keyword>
<evidence type="ECO:0000313" key="9">
    <source>
        <dbReference type="EMBL" id="MFC5588889.1"/>
    </source>
</evidence>
<feature type="transmembrane region" description="Helical" evidence="7">
    <location>
        <begin position="392"/>
        <end position="417"/>
    </location>
</feature>
<feature type="transmembrane region" description="Helical" evidence="7">
    <location>
        <begin position="250"/>
        <end position="272"/>
    </location>
</feature>
<dbReference type="InterPro" id="IPR004681">
    <property type="entry name" value="TRAP_DctM"/>
</dbReference>
<dbReference type="InterPro" id="IPR010656">
    <property type="entry name" value="DctM"/>
</dbReference>
<evidence type="ECO:0000256" key="3">
    <source>
        <dbReference type="ARBA" id="ARBA00022519"/>
    </source>
</evidence>
<dbReference type="EMBL" id="JBHSNO010000005">
    <property type="protein sequence ID" value="MFC5588889.1"/>
    <property type="molecule type" value="Genomic_DNA"/>
</dbReference>
<evidence type="ECO:0000256" key="7">
    <source>
        <dbReference type="SAM" id="Phobius"/>
    </source>
</evidence>
<feature type="transmembrane region" description="Helical" evidence="7">
    <location>
        <begin position="96"/>
        <end position="120"/>
    </location>
</feature>
<feature type="transmembrane region" description="Helical" evidence="7">
    <location>
        <begin position="57"/>
        <end position="76"/>
    </location>
</feature>
<protein>
    <submittedName>
        <fullName evidence="9">TRAP transporter large permease</fullName>
    </submittedName>
</protein>
<evidence type="ECO:0000256" key="2">
    <source>
        <dbReference type="ARBA" id="ARBA00022475"/>
    </source>
</evidence>
<evidence type="ECO:0000259" key="8">
    <source>
        <dbReference type="Pfam" id="PF06808"/>
    </source>
</evidence>
<feature type="transmembrane region" description="Helical" evidence="7">
    <location>
        <begin position="350"/>
        <end position="380"/>
    </location>
</feature>
<proteinExistence type="predicted"/>
<feature type="transmembrane region" description="Helical" evidence="7">
    <location>
        <begin position="429"/>
        <end position="451"/>
    </location>
</feature>
<feature type="domain" description="TRAP C4-dicarboxylate transport system permease DctM subunit" evidence="8">
    <location>
        <begin position="11"/>
        <end position="453"/>
    </location>
</feature>
<dbReference type="Proteomes" id="UP001596109">
    <property type="component" value="Unassembled WGS sequence"/>
</dbReference>
<comment type="subcellular location">
    <subcellularLocation>
        <location evidence="1">Cell inner membrane</location>
        <topology evidence="1">Multi-pass membrane protein</topology>
    </subcellularLocation>
</comment>
<reference evidence="10" key="1">
    <citation type="journal article" date="2019" name="Int. J. Syst. Evol. Microbiol.">
        <title>The Global Catalogue of Microorganisms (GCM) 10K type strain sequencing project: providing services to taxonomists for standard genome sequencing and annotation.</title>
        <authorList>
            <consortium name="The Broad Institute Genomics Platform"/>
            <consortium name="The Broad Institute Genome Sequencing Center for Infectious Disease"/>
            <person name="Wu L."/>
            <person name="Ma J."/>
        </authorList>
    </citation>
    <scope>NUCLEOTIDE SEQUENCE [LARGE SCALE GENOMIC DNA]</scope>
    <source>
        <strain evidence="10">CGMCC 4.1434</strain>
    </source>
</reference>
<accession>A0ABW0THI3</accession>
<evidence type="ECO:0000313" key="10">
    <source>
        <dbReference type="Proteomes" id="UP001596109"/>
    </source>
</evidence>
<dbReference type="RefSeq" id="WP_381432583.1">
    <property type="nucleotide sequence ID" value="NZ_JBHSNO010000005.1"/>
</dbReference>
<dbReference type="PANTHER" id="PTHR33362">
    <property type="entry name" value="SIALIC ACID TRAP TRANSPORTER PERMEASE PROTEIN SIAT-RELATED"/>
    <property type="match status" value="1"/>
</dbReference>
<evidence type="ECO:0000256" key="6">
    <source>
        <dbReference type="ARBA" id="ARBA00023136"/>
    </source>
</evidence>
<evidence type="ECO:0000256" key="5">
    <source>
        <dbReference type="ARBA" id="ARBA00022989"/>
    </source>
</evidence>
<feature type="transmembrane region" description="Helical" evidence="7">
    <location>
        <begin position="5"/>
        <end position="24"/>
    </location>
</feature>
<keyword evidence="2" id="KW-1003">Cell membrane</keyword>
<organism evidence="9 10">
    <name type="scientific">Sporosarcina soli</name>
    <dbReference type="NCBI Taxonomy" id="334736"/>
    <lineage>
        <taxon>Bacteria</taxon>
        <taxon>Bacillati</taxon>
        <taxon>Bacillota</taxon>
        <taxon>Bacilli</taxon>
        <taxon>Bacillales</taxon>
        <taxon>Caryophanaceae</taxon>
        <taxon>Sporosarcina</taxon>
    </lineage>
</organism>
<evidence type="ECO:0000256" key="1">
    <source>
        <dbReference type="ARBA" id="ARBA00004429"/>
    </source>
</evidence>
<dbReference type="PANTHER" id="PTHR33362:SF5">
    <property type="entry name" value="C4-DICARBOXYLATE TRAP TRANSPORTER LARGE PERMEASE PROTEIN DCTM"/>
    <property type="match status" value="1"/>
</dbReference>
<keyword evidence="5 7" id="KW-1133">Transmembrane helix</keyword>
<dbReference type="Pfam" id="PF06808">
    <property type="entry name" value="DctM"/>
    <property type="match status" value="1"/>
</dbReference>
<keyword evidence="4 7" id="KW-0812">Transmembrane</keyword>
<feature type="transmembrane region" description="Helical" evidence="7">
    <location>
        <begin position="278"/>
        <end position="296"/>
    </location>
</feature>
<name>A0ABW0THI3_9BACL</name>
<keyword evidence="10" id="KW-1185">Reference proteome</keyword>
<comment type="caution">
    <text evidence="9">The sequence shown here is derived from an EMBL/GenBank/DDBJ whole genome shotgun (WGS) entry which is preliminary data.</text>
</comment>
<feature type="transmembrane region" description="Helical" evidence="7">
    <location>
        <begin position="141"/>
        <end position="165"/>
    </location>
</feature>
<feature type="transmembrane region" description="Helical" evidence="7">
    <location>
        <begin position="308"/>
        <end position="330"/>
    </location>
</feature>
<dbReference type="PIRSF" id="PIRSF006066">
    <property type="entry name" value="HI0050"/>
    <property type="match status" value="1"/>
</dbReference>
<sequence>MDSLLVIAIIIVMLIMLLVSGLYIHSVLLASGIIGLILLEGFGILPGLIGKEPFNRVASYTLTTIPLFVLMAQFILQSGLVQDIFYMVHKVSKGKNSLLGVLTLFIGGMLGAVSGSGTATSASLGQVAIPELRRHGYSAPLAGAIAAAGGSLSGIIPPSIILILYGVATETPVGKLFIGAFIPGILTMVVFIFVMLVLFQMERKKRSIAAVNPVSMQMESSINPYQDKNDIETAATVSEHKQETISALRLVTVSIIGVLIMAVIFGGIYSGLFTPTEAGAVGSLVGLIAALILGKVNVQFFKSSLTETVKLTGMVMIIMIGAQIFGKFVSLSLLPRKLIVMLEPIMDSPALVLIAISVVLFIMFMFVEGAAVILMSIPVLLPIITELQVDILWFGVFVAVICTIGLLTPPVGLSVYAVAGVSGIGSGPIFKVGMIFAIVAMIIVCGLMIVFPQLATWLPNSMS</sequence>
<evidence type="ECO:0000256" key="4">
    <source>
        <dbReference type="ARBA" id="ARBA00022692"/>
    </source>
</evidence>
<feature type="transmembrane region" description="Helical" evidence="7">
    <location>
        <begin position="30"/>
        <end position="50"/>
    </location>
</feature>
<feature type="transmembrane region" description="Helical" evidence="7">
    <location>
        <begin position="177"/>
        <end position="199"/>
    </location>
</feature>